<keyword evidence="4" id="KW-0067">ATP-binding</keyword>
<dbReference type="AlphaFoldDB" id="D7CLC3"/>
<dbReference type="KEGG" id="slp:Slip_0728"/>
<dbReference type="RefSeq" id="WP_013174910.1">
    <property type="nucleotide sequence ID" value="NC_014220.1"/>
</dbReference>
<dbReference type="OrthoDB" id="9804819at2"/>
<dbReference type="HOGENOM" id="CLU_000604_1_2_9"/>
<evidence type="ECO:0000256" key="1">
    <source>
        <dbReference type="ARBA" id="ARBA00005417"/>
    </source>
</evidence>
<dbReference type="InterPro" id="IPR050763">
    <property type="entry name" value="ABC_transporter_ATP-binding"/>
</dbReference>
<protein>
    <submittedName>
        <fullName evidence="6">ABC transporter related protein</fullName>
    </submittedName>
</protein>
<evidence type="ECO:0000256" key="2">
    <source>
        <dbReference type="ARBA" id="ARBA00022448"/>
    </source>
</evidence>
<dbReference type="InterPro" id="IPR027417">
    <property type="entry name" value="P-loop_NTPase"/>
</dbReference>
<evidence type="ECO:0000259" key="5">
    <source>
        <dbReference type="PROSITE" id="PS50893"/>
    </source>
</evidence>
<dbReference type="InterPro" id="IPR003439">
    <property type="entry name" value="ABC_transporter-like_ATP-bd"/>
</dbReference>
<accession>D7CLC3</accession>
<organism evidence="6 7">
    <name type="scientific">Syntrophothermus lipocalidus (strain DSM 12680 / TGB-C1)</name>
    <dbReference type="NCBI Taxonomy" id="643648"/>
    <lineage>
        <taxon>Bacteria</taxon>
        <taxon>Bacillati</taxon>
        <taxon>Bacillota</taxon>
        <taxon>Clostridia</taxon>
        <taxon>Eubacteriales</taxon>
        <taxon>Syntrophomonadaceae</taxon>
        <taxon>Syntrophothermus</taxon>
    </lineage>
</organism>
<dbReference type="PROSITE" id="PS50893">
    <property type="entry name" value="ABC_TRANSPORTER_2"/>
    <property type="match status" value="1"/>
</dbReference>
<proteinExistence type="inferred from homology"/>
<dbReference type="Pfam" id="PF00005">
    <property type="entry name" value="ABC_tran"/>
    <property type="match status" value="1"/>
</dbReference>
<dbReference type="InterPro" id="IPR017871">
    <property type="entry name" value="ABC_transporter-like_CS"/>
</dbReference>
<dbReference type="Pfam" id="PF13732">
    <property type="entry name" value="DrrA1-3_C"/>
    <property type="match status" value="1"/>
</dbReference>
<dbReference type="PANTHER" id="PTHR42711:SF5">
    <property type="entry name" value="ABC TRANSPORTER ATP-BINDING PROTEIN NATA"/>
    <property type="match status" value="1"/>
</dbReference>
<sequence>MIRLENVRKSFGETLALDDVSLWVQEQDLFGLVGPDGAGKTTLMRVVCGLIRPDSGQVYLMNHSIGKIDRVRADLGYMPQRFSLYPDLTVMENIEFFGAMYRLSRVLIRQRAEEILSITGLEGFESRLADDLSGGMKQKLALACALVTRPRLLVLDEPTLGVDPQSRKEIWKILYRLNQEGITVLVSTPYMDEAELCTKVALMNRGRIVGVDSPTGWKKAYPYHVLEVRLATRDPEFFRGMPGLTEYSFFGDRFHLAVDDVEQSLTAMKEYIAERGEKVRSVRQIRPSMEDVFVEFAEKGAV</sequence>
<keyword evidence="3" id="KW-0547">Nucleotide-binding</keyword>
<dbReference type="PROSITE" id="PS00211">
    <property type="entry name" value="ABC_TRANSPORTER_1"/>
    <property type="match status" value="1"/>
</dbReference>
<comment type="similarity">
    <text evidence="1">Belongs to the ABC transporter superfamily.</text>
</comment>
<reference evidence="7" key="1">
    <citation type="journal article" date="2010" name="Stand. Genomic Sci.">
        <title>Complete genome sequence of Syntrophothermus lipocalidus type strain (TGB-C1T).</title>
        <authorList>
            <consortium name="US DOE Joint Genome Institute (JGI-PGF)"/>
            <person name="Djao O."/>
            <person name="Zhang X."/>
            <person name="Lucas S."/>
            <person name="Lapidus A."/>
            <person name="Glavina Del Rio T."/>
            <person name="Nolan M."/>
            <person name="Tice H."/>
            <person name="Cheng J."/>
            <person name="Han C."/>
            <person name="Tapia R."/>
            <person name="Goodwin L."/>
            <person name="Pitluck S."/>
            <person name="Liolios K."/>
            <person name="Ivanova N."/>
            <person name="Mavromatis K."/>
            <person name="Mikhailova N."/>
            <person name="Ovchinnikova G."/>
            <person name="Pati A."/>
            <person name="Brambilla E."/>
            <person name="Chen A."/>
            <person name="Palaniappan K."/>
            <person name="Land M."/>
            <person name="Hauser L."/>
            <person name="Chang Y."/>
            <person name="Jeffries C."/>
            <person name="Rohde M."/>
            <person name="Sikorski J."/>
            <person name="Spring S."/>
            <person name="Goker M."/>
            <person name="Detter J."/>
            <person name="Woyke T."/>
            <person name="Bristow J."/>
            <person name="Eisen J."/>
            <person name="Markowitz V."/>
            <person name="Hugenholtz P."/>
            <person name="Kyrpides N."/>
            <person name="Klenk H."/>
        </authorList>
    </citation>
    <scope>NUCLEOTIDE SEQUENCE [LARGE SCALE GENOMIC DNA]</scope>
    <source>
        <strain evidence="7">DSM 12680 / TGB-C1</strain>
    </source>
</reference>
<dbReference type="EMBL" id="CP002048">
    <property type="protein sequence ID" value="ADI01508.1"/>
    <property type="molecule type" value="Genomic_DNA"/>
</dbReference>
<dbReference type="GO" id="GO:0005524">
    <property type="term" value="F:ATP binding"/>
    <property type="evidence" value="ECO:0007669"/>
    <property type="project" value="UniProtKB-KW"/>
</dbReference>
<evidence type="ECO:0000313" key="7">
    <source>
        <dbReference type="Proteomes" id="UP000000378"/>
    </source>
</evidence>
<keyword evidence="2" id="KW-0813">Transport</keyword>
<dbReference type="InterPro" id="IPR025302">
    <property type="entry name" value="DrrA1/2-like_C"/>
</dbReference>
<name>D7CLC3_SYNLT</name>
<dbReference type="eggNOG" id="COG1131">
    <property type="taxonomic scope" value="Bacteria"/>
</dbReference>
<dbReference type="STRING" id="643648.Slip_0728"/>
<evidence type="ECO:0000313" key="6">
    <source>
        <dbReference type="EMBL" id="ADI01508.1"/>
    </source>
</evidence>
<dbReference type="Gene3D" id="3.40.50.300">
    <property type="entry name" value="P-loop containing nucleotide triphosphate hydrolases"/>
    <property type="match status" value="1"/>
</dbReference>
<dbReference type="InterPro" id="IPR003593">
    <property type="entry name" value="AAA+_ATPase"/>
</dbReference>
<evidence type="ECO:0000256" key="4">
    <source>
        <dbReference type="ARBA" id="ARBA00022840"/>
    </source>
</evidence>
<evidence type="ECO:0000256" key="3">
    <source>
        <dbReference type="ARBA" id="ARBA00022741"/>
    </source>
</evidence>
<dbReference type="PANTHER" id="PTHR42711">
    <property type="entry name" value="ABC TRANSPORTER ATP-BINDING PROTEIN"/>
    <property type="match status" value="1"/>
</dbReference>
<dbReference type="Proteomes" id="UP000000378">
    <property type="component" value="Chromosome"/>
</dbReference>
<dbReference type="CDD" id="cd03230">
    <property type="entry name" value="ABC_DR_subfamily_A"/>
    <property type="match status" value="1"/>
</dbReference>
<gene>
    <name evidence="6" type="ordered locus">Slip_0728</name>
</gene>
<reference evidence="6 7" key="2">
    <citation type="journal article" date="2010" name="Stand. Genomic Sci.">
        <title>Complete genome sequence of Syntrophothermus lipocalidus type strain (TGB-C1).</title>
        <authorList>
            <person name="Djao O.D."/>
            <person name="Zhang X."/>
            <person name="Lucas S."/>
            <person name="Lapidus A."/>
            <person name="Del Rio T.G."/>
            <person name="Nolan M."/>
            <person name="Tice H."/>
            <person name="Cheng J.F."/>
            <person name="Han C."/>
            <person name="Tapia R."/>
            <person name="Goodwin L."/>
            <person name="Pitluck S."/>
            <person name="Liolios K."/>
            <person name="Ivanova N."/>
            <person name="Mavromatis K."/>
            <person name="Mikhailova N."/>
            <person name="Ovchinnikova G."/>
            <person name="Pati A."/>
            <person name="Brambilla E."/>
            <person name="Chen A."/>
            <person name="Palaniappan K."/>
            <person name="Land M."/>
            <person name="Hauser L."/>
            <person name="Chang Y.J."/>
            <person name="Jeffries C.D."/>
            <person name="Rohde M."/>
            <person name="Sikorski J."/>
            <person name="Spring S."/>
            <person name="Goker M."/>
            <person name="Detter J.C."/>
            <person name="Woyke T."/>
            <person name="Bristow J."/>
            <person name="Eisen J.A."/>
            <person name="Markowitz V."/>
            <person name="Hugenholtz P."/>
            <person name="Kyrpides N.C."/>
            <person name="Klenk H.P."/>
        </authorList>
    </citation>
    <scope>NUCLEOTIDE SEQUENCE [LARGE SCALE GENOMIC DNA]</scope>
    <source>
        <strain evidence="7">DSM 12680 / TGB-C1</strain>
    </source>
</reference>
<dbReference type="GO" id="GO:0016887">
    <property type="term" value="F:ATP hydrolysis activity"/>
    <property type="evidence" value="ECO:0007669"/>
    <property type="project" value="InterPro"/>
</dbReference>
<keyword evidence="7" id="KW-1185">Reference proteome</keyword>
<dbReference type="SUPFAM" id="SSF52540">
    <property type="entry name" value="P-loop containing nucleoside triphosphate hydrolases"/>
    <property type="match status" value="1"/>
</dbReference>
<dbReference type="SMART" id="SM00382">
    <property type="entry name" value="AAA"/>
    <property type="match status" value="1"/>
</dbReference>
<feature type="domain" description="ABC transporter" evidence="5">
    <location>
        <begin position="2"/>
        <end position="230"/>
    </location>
</feature>